<name>A0A6G0Y4T0_APHCR</name>
<protein>
    <submittedName>
        <fullName evidence="1">Zinc finger MYM-type protein 5-like</fullName>
    </submittedName>
</protein>
<organism evidence="1 2">
    <name type="scientific">Aphis craccivora</name>
    <name type="common">Cowpea aphid</name>
    <dbReference type="NCBI Taxonomy" id="307492"/>
    <lineage>
        <taxon>Eukaryota</taxon>
        <taxon>Metazoa</taxon>
        <taxon>Ecdysozoa</taxon>
        <taxon>Arthropoda</taxon>
        <taxon>Hexapoda</taxon>
        <taxon>Insecta</taxon>
        <taxon>Pterygota</taxon>
        <taxon>Neoptera</taxon>
        <taxon>Paraneoptera</taxon>
        <taxon>Hemiptera</taxon>
        <taxon>Sternorrhyncha</taxon>
        <taxon>Aphidomorpha</taxon>
        <taxon>Aphidoidea</taxon>
        <taxon>Aphididae</taxon>
        <taxon>Aphidini</taxon>
        <taxon>Aphis</taxon>
        <taxon>Aphis</taxon>
    </lineage>
</organism>
<sequence length="66" mass="7961">MTTKAGVKVPIMWLCYSLVLNKVYCESFWLFVDRKNHKLKLNWINSKNDWQHFTQKLSNMKTVHSM</sequence>
<proteinExistence type="predicted"/>
<evidence type="ECO:0000313" key="1">
    <source>
        <dbReference type="EMBL" id="KAF0749096.1"/>
    </source>
</evidence>
<gene>
    <name evidence="1" type="ORF">FWK35_00014164</name>
</gene>
<dbReference type="AlphaFoldDB" id="A0A6G0Y4T0"/>
<accession>A0A6G0Y4T0</accession>
<dbReference type="OrthoDB" id="6620643at2759"/>
<dbReference type="Proteomes" id="UP000478052">
    <property type="component" value="Unassembled WGS sequence"/>
</dbReference>
<comment type="caution">
    <text evidence="1">The sequence shown here is derived from an EMBL/GenBank/DDBJ whole genome shotgun (WGS) entry which is preliminary data.</text>
</comment>
<keyword evidence="2" id="KW-1185">Reference proteome</keyword>
<evidence type="ECO:0000313" key="2">
    <source>
        <dbReference type="Proteomes" id="UP000478052"/>
    </source>
</evidence>
<dbReference type="EMBL" id="VUJU01006223">
    <property type="protein sequence ID" value="KAF0749096.1"/>
    <property type="molecule type" value="Genomic_DNA"/>
</dbReference>
<reference evidence="1 2" key="1">
    <citation type="submission" date="2019-08" db="EMBL/GenBank/DDBJ databases">
        <title>Whole genome of Aphis craccivora.</title>
        <authorList>
            <person name="Voronova N.V."/>
            <person name="Shulinski R.S."/>
            <person name="Bandarenka Y.V."/>
            <person name="Zhorov D.G."/>
            <person name="Warner D."/>
        </authorList>
    </citation>
    <scope>NUCLEOTIDE SEQUENCE [LARGE SCALE GENOMIC DNA]</scope>
    <source>
        <strain evidence="1">180601</strain>
        <tissue evidence="1">Whole Body</tissue>
    </source>
</reference>